<proteinExistence type="predicted"/>
<comment type="caution">
    <text evidence="2">The sequence shown here is derived from an EMBL/GenBank/DDBJ whole genome shotgun (WGS) entry which is preliminary data.</text>
</comment>
<protein>
    <submittedName>
        <fullName evidence="2">Uncharacterized protein</fullName>
    </submittedName>
</protein>
<accession>A0ABR2IW83</accession>
<feature type="region of interest" description="Disordered" evidence="1">
    <location>
        <begin position="146"/>
        <end position="177"/>
    </location>
</feature>
<sequence length="203" mass="20987">MACVQSTPVCGPSYTPACTSIGSITATATSAVGPANTGTELRTFTICCPETKTYAWETGKPTSVHFTCAAAPTEYPGIMHCRSVWDHTVVATLSNPIAVPSERVLTQTIVPGITTLEPAQTISMDKSAATCSPQVLTSLASSKSSLLQDAPTTTPPTSPSSPSLSVSASPSNSSPGLKNGVQARWLVASVAWTMVWGFLSHAL</sequence>
<dbReference type="EMBL" id="JAPCWZ010000004">
    <property type="protein sequence ID" value="KAK8869099.1"/>
    <property type="molecule type" value="Genomic_DNA"/>
</dbReference>
<dbReference type="Proteomes" id="UP001390339">
    <property type="component" value="Unassembled WGS sequence"/>
</dbReference>
<evidence type="ECO:0000313" key="2">
    <source>
        <dbReference type="EMBL" id="KAK8869099.1"/>
    </source>
</evidence>
<organism evidence="2 3">
    <name type="scientific">Apiospora arundinis</name>
    <dbReference type="NCBI Taxonomy" id="335852"/>
    <lineage>
        <taxon>Eukaryota</taxon>
        <taxon>Fungi</taxon>
        <taxon>Dikarya</taxon>
        <taxon>Ascomycota</taxon>
        <taxon>Pezizomycotina</taxon>
        <taxon>Sordariomycetes</taxon>
        <taxon>Xylariomycetidae</taxon>
        <taxon>Amphisphaeriales</taxon>
        <taxon>Apiosporaceae</taxon>
        <taxon>Apiospora</taxon>
    </lineage>
</organism>
<evidence type="ECO:0000313" key="3">
    <source>
        <dbReference type="Proteomes" id="UP001390339"/>
    </source>
</evidence>
<reference evidence="2 3" key="1">
    <citation type="journal article" date="2024" name="IMA Fungus">
        <title>Apiospora arundinis, a panoply of carbohydrate-active enzymes and secondary metabolites.</title>
        <authorList>
            <person name="Sorensen T."/>
            <person name="Petersen C."/>
            <person name="Muurmann A.T."/>
            <person name="Christiansen J.V."/>
            <person name="Brundto M.L."/>
            <person name="Overgaard C.K."/>
            <person name="Boysen A.T."/>
            <person name="Wollenberg R.D."/>
            <person name="Larsen T.O."/>
            <person name="Sorensen J.L."/>
            <person name="Nielsen K.L."/>
            <person name="Sondergaard T.E."/>
        </authorList>
    </citation>
    <scope>NUCLEOTIDE SEQUENCE [LARGE SCALE GENOMIC DNA]</scope>
    <source>
        <strain evidence="2 3">AAU 773</strain>
    </source>
</reference>
<name>A0ABR2IW83_9PEZI</name>
<gene>
    <name evidence="2" type="ORF">PGQ11_007677</name>
</gene>
<keyword evidence="3" id="KW-1185">Reference proteome</keyword>
<feature type="compositionally biased region" description="Low complexity" evidence="1">
    <location>
        <begin position="160"/>
        <end position="175"/>
    </location>
</feature>
<evidence type="ECO:0000256" key="1">
    <source>
        <dbReference type="SAM" id="MobiDB-lite"/>
    </source>
</evidence>